<dbReference type="GO" id="GO:1990481">
    <property type="term" value="P:mRNA pseudouridine synthesis"/>
    <property type="evidence" value="ECO:0007669"/>
    <property type="project" value="TreeGrafter"/>
</dbReference>
<evidence type="ECO:0000256" key="17">
    <source>
        <dbReference type="ARBA" id="ARBA00077661"/>
    </source>
</evidence>
<dbReference type="PANTHER" id="PTHR23127:SF0">
    <property type="entry name" value="H_ACA RIBONUCLEOPROTEIN COMPLEX SUBUNIT DKC1"/>
    <property type="match status" value="1"/>
</dbReference>
<dbReference type="NCBIfam" id="NF003280">
    <property type="entry name" value="PRK04270.1"/>
    <property type="match status" value="1"/>
</dbReference>
<dbReference type="PANTHER" id="PTHR23127">
    <property type="entry name" value="CENTROMERE/MICROTUBULE BINDING PROTEIN CBF5"/>
    <property type="match status" value="1"/>
</dbReference>
<dbReference type="Pfam" id="PF04511">
    <property type="entry name" value="DER1"/>
    <property type="match status" value="1"/>
</dbReference>
<organism evidence="24 25">
    <name type="scientific">Aspergillus taichungensis</name>
    <dbReference type="NCBI Taxonomy" id="482145"/>
    <lineage>
        <taxon>Eukaryota</taxon>
        <taxon>Fungi</taxon>
        <taxon>Dikarya</taxon>
        <taxon>Ascomycota</taxon>
        <taxon>Pezizomycotina</taxon>
        <taxon>Eurotiomycetes</taxon>
        <taxon>Eurotiomycetidae</taxon>
        <taxon>Eurotiales</taxon>
        <taxon>Aspergillaceae</taxon>
        <taxon>Aspergillus</taxon>
        <taxon>Aspergillus subgen. Circumdati</taxon>
    </lineage>
</organism>
<evidence type="ECO:0000259" key="22">
    <source>
        <dbReference type="SMART" id="SM00359"/>
    </source>
</evidence>
<name>A0A2J5HDC1_9EURO</name>
<dbReference type="Pfam" id="PF01509">
    <property type="entry name" value="TruB_N"/>
    <property type="match status" value="1"/>
</dbReference>
<dbReference type="EMBL" id="KZ559681">
    <property type="protein sequence ID" value="PLN74806.1"/>
    <property type="molecule type" value="Genomic_DNA"/>
</dbReference>
<dbReference type="NCBIfam" id="TIGR00451">
    <property type="entry name" value="unchar_dom_2"/>
    <property type="match status" value="1"/>
</dbReference>
<evidence type="ECO:0000256" key="11">
    <source>
        <dbReference type="ARBA" id="ARBA00023136"/>
    </source>
</evidence>
<dbReference type="InterPro" id="IPR036974">
    <property type="entry name" value="PUA_sf"/>
</dbReference>
<evidence type="ECO:0000256" key="8">
    <source>
        <dbReference type="ARBA" id="ARBA00022692"/>
    </source>
</evidence>
<dbReference type="GO" id="GO:0016020">
    <property type="term" value="C:membrane"/>
    <property type="evidence" value="ECO:0007669"/>
    <property type="project" value="UniProtKB-SubCell"/>
</dbReference>
<dbReference type="InterPro" id="IPR002501">
    <property type="entry name" value="PsdUridine_synth_N"/>
</dbReference>
<dbReference type="InterPro" id="IPR004521">
    <property type="entry name" value="Uncharacterised_CHP00451"/>
</dbReference>
<dbReference type="SUPFAM" id="SSF55120">
    <property type="entry name" value="Pseudouridine synthase"/>
    <property type="match status" value="1"/>
</dbReference>
<comment type="similarity">
    <text evidence="6">Belongs to the pseudouridine synthase TruB family.</text>
</comment>
<evidence type="ECO:0000256" key="9">
    <source>
        <dbReference type="ARBA" id="ARBA00022701"/>
    </source>
</evidence>
<dbReference type="SUPFAM" id="SSF144091">
    <property type="entry name" value="Rhomboid-like"/>
    <property type="match status" value="1"/>
</dbReference>
<comment type="subcellular location">
    <subcellularLocation>
        <location evidence="4">Membrane</location>
        <topology evidence="4">Multi-pass membrane protein</topology>
    </subcellularLocation>
    <subcellularLocation>
        <location evidence="5">Nucleus</location>
        <location evidence="5">Nucleolus</location>
    </subcellularLocation>
</comment>
<evidence type="ECO:0000256" key="13">
    <source>
        <dbReference type="ARBA" id="ARBA00023274"/>
    </source>
</evidence>
<dbReference type="InterPro" id="IPR015947">
    <property type="entry name" value="PUA-like_sf"/>
</dbReference>
<dbReference type="InterPro" id="IPR007599">
    <property type="entry name" value="DER1"/>
</dbReference>
<dbReference type="SMART" id="SM00359">
    <property type="entry name" value="PUA"/>
    <property type="match status" value="1"/>
</dbReference>
<dbReference type="InterPro" id="IPR032819">
    <property type="entry name" value="TruB_C"/>
</dbReference>
<feature type="compositionally biased region" description="Low complexity" evidence="20">
    <location>
        <begin position="225"/>
        <end position="246"/>
    </location>
</feature>
<dbReference type="SMART" id="SM01136">
    <property type="entry name" value="DKCLD"/>
    <property type="match status" value="1"/>
</dbReference>
<dbReference type="InterPro" id="IPR002478">
    <property type="entry name" value="PUA"/>
</dbReference>
<keyword evidence="9" id="KW-0493">Microtubule</keyword>
<gene>
    <name evidence="24" type="ORF">BDW42DRAFT_189602</name>
</gene>
<keyword evidence="10 21" id="KW-1133">Transmembrane helix</keyword>
<comment type="catalytic activity">
    <reaction evidence="2">
        <text>uridine in snRNA = pseudouridine in snRNA</text>
        <dbReference type="Rhea" id="RHEA:51124"/>
        <dbReference type="Rhea" id="RHEA-COMP:12891"/>
        <dbReference type="Rhea" id="RHEA-COMP:12892"/>
        <dbReference type="ChEBI" id="CHEBI:65314"/>
        <dbReference type="ChEBI" id="CHEBI:65315"/>
    </reaction>
</comment>
<dbReference type="PROSITE" id="PS50890">
    <property type="entry name" value="PUA"/>
    <property type="match status" value="1"/>
</dbReference>
<evidence type="ECO:0000256" key="19">
    <source>
        <dbReference type="ARBA" id="ARBA00082909"/>
    </source>
</evidence>
<comment type="catalytic activity">
    <reaction evidence="3">
        <text>uridine in 5S rRNA = pseudouridine in 5S rRNA</text>
        <dbReference type="Rhea" id="RHEA:47036"/>
        <dbReference type="Rhea" id="RHEA-COMP:11730"/>
        <dbReference type="Rhea" id="RHEA-COMP:11731"/>
        <dbReference type="ChEBI" id="CHEBI:65314"/>
        <dbReference type="ChEBI" id="CHEBI:65315"/>
    </reaction>
</comment>
<evidence type="ECO:0000256" key="4">
    <source>
        <dbReference type="ARBA" id="ARBA00004141"/>
    </source>
</evidence>
<feature type="transmembrane region" description="Helical" evidence="21">
    <location>
        <begin position="138"/>
        <end position="163"/>
    </location>
</feature>
<evidence type="ECO:0000256" key="6">
    <source>
        <dbReference type="ARBA" id="ARBA00008999"/>
    </source>
</evidence>
<dbReference type="Gene3D" id="3.30.2350.10">
    <property type="entry name" value="Pseudouridine synthase"/>
    <property type="match status" value="1"/>
</dbReference>
<dbReference type="GO" id="GO:0005874">
    <property type="term" value="C:microtubule"/>
    <property type="evidence" value="ECO:0007669"/>
    <property type="project" value="UniProtKB-KW"/>
</dbReference>
<dbReference type="NCBIfam" id="TIGR00425">
    <property type="entry name" value="CBF5"/>
    <property type="match status" value="1"/>
</dbReference>
<keyword evidence="25" id="KW-1185">Reference proteome</keyword>
<evidence type="ECO:0000256" key="5">
    <source>
        <dbReference type="ARBA" id="ARBA00004604"/>
    </source>
</evidence>
<accession>A0A2J5HDC1</accession>
<evidence type="ECO:0000256" key="14">
    <source>
        <dbReference type="ARBA" id="ARBA00056777"/>
    </source>
</evidence>
<evidence type="ECO:0000256" key="20">
    <source>
        <dbReference type="SAM" id="MobiDB-lite"/>
    </source>
</evidence>
<feature type="domain" description="Dyskerin-like" evidence="23">
    <location>
        <begin position="296"/>
        <end position="354"/>
    </location>
</feature>
<dbReference type="GO" id="GO:0031120">
    <property type="term" value="P:snRNA pseudouridine synthesis"/>
    <property type="evidence" value="ECO:0007669"/>
    <property type="project" value="TreeGrafter"/>
</dbReference>
<evidence type="ECO:0000256" key="1">
    <source>
        <dbReference type="ARBA" id="ARBA00001166"/>
    </source>
</evidence>
<comment type="subunit">
    <text evidence="15">Component of the small nucleolar ribonucleoprotein particles containing H/ACA-type snoRNAs (H/ACA snoRNPs).</text>
</comment>
<dbReference type="Proteomes" id="UP000235023">
    <property type="component" value="Unassembled WGS sequence"/>
</dbReference>
<dbReference type="GO" id="GO:0009982">
    <property type="term" value="F:pseudouridine synthase activity"/>
    <property type="evidence" value="ECO:0007669"/>
    <property type="project" value="InterPro"/>
</dbReference>
<keyword evidence="11 21" id="KW-0472">Membrane</keyword>
<keyword evidence="13" id="KW-0687">Ribonucleoprotein</keyword>
<dbReference type="InterPro" id="IPR012960">
    <property type="entry name" value="Dyskerin-like"/>
</dbReference>
<evidence type="ECO:0000256" key="21">
    <source>
        <dbReference type="SAM" id="Phobius"/>
    </source>
</evidence>
<dbReference type="CDD" id="cd02572">
    <property type="entry name" value="PseudoU_synth_hDyskerin"/>
    <property type="match status" value="1"/>
</dbReference>
<protein>
    <recommendedName>
        <fullName evidence="7">H/ACA ribonucleoprotein complex subunit CBF5</fullName>
    </recommendedName>
    <alternativeName>
        <fullName evidence="17">Centromere-binding factor 5</fullName>
    </alternativeName>
    <alternativeName>
        <fullName evidence="16">H/ACA ribonucleoprotein complex subunit cbf5</fullName>
    </alternativeName>
    <alternativeName>
        <fullName evidence="19">H/ACA snoRNP protein CBF5</fullName>
    </alternativeName>
    <alternativeName>
        <fullName evidence="18">Small nucleolar RNP protein CBF5</fullName>
    </alternativeName>
</protein>
<evidence type="ECO:0000256" key="15">
    <source>
        <dbReference type="ARBA" id="ARBA00062786"/>
    </source>
</evidence>
<evidence type="ECO:0000259" key="23">
    <source>
        <dbReference type="SMART" id="SM01136"/>
    </source>
</evidence>
<evidence type="ECO:0000256" key="10">
    <source>
        <dbReference type="ARBA" id="ARBA00022989"/>
    </source>
</evidence>
<evidence type="ECO:0000313" key="25">
    <source>
        <dbReference type="Proteomes" id="UP000235023"/>
    </source>
</evidence>
<proteinExistence type="inferred from homology"/>
<dbReference type="AlphaFoldDB" id="A0A2J5HDC1"/>
<feature type="compositionally biased region" description="Low complexity" evidence="20">
    <location>
        <begin position="682"/>
        <end position="695"/>
    </location>
</feature>
<dbReference type="Pfam" id="PF08068">
    <property type="entry name" value="DKCLD"/>
    <property type="match status" value="1"/>
</dbReference>
<dbReference type="InterPro" id="IPR004802">
    <property type="entry name" value="tRNA_PsdUridine_synth_B_fam"/>
</dbReference>
<dbReference type="GO" id="GO:0031429">
    <property type="term" value="C:box H/ACA snoRNP complex"/>
    <property type="evidence" value="ECO:0007669"/>
    <property type="project" value="TreeGrafter"/>
</dbReference>
<feature type="transmembrane region" description="Helical" evidence="21">
    <location>
        <begin position="14"/>
        <end position="37"/>
    </location>
</feature>
<feature type="transmembrane region" description="Helical" evidence="21">
    <location>
        <begin position="49"/>
        <end position="73"/>
    </location>
</feature>
<dbReference type="OrthoDB" id="10250002at2759"/>
<feature type="domain" description="PUA" evidence="22">
    <location>
        <begin position="546"/>
        <end position="620"/>
    </location>
</feature>
<dbReference type="Pfam" id="PF01472">
    <property type="entry name" value="PUA"/>
    <property type="match status" value="1"/>
</dbReference>
<dbReference type="GO" id="GO:0003723">
    <property type="term" value="F:RNA binding"/>
    <property type="evidence" value="ECO:0007669"/>
    <property type="project" value="InterPro"/>
</dbReference>
<feature type="transmembrane region" description="Helical" evidence="21">
    <location>
        <begin position="93"/>
        <end position="126"/>
    </location>
</feature>
<dbReference type="FunFam" id="3.30.2350.10:FF:000001">
    <property type="entry name" value="H/ACA ribonucleoprotein complex subunit CBF5"/>
    <property type="match status" value="1"/>
</dbReference>
<comment type="catalytic activity">
    <reaction evidence="1">
        <text>a uridine in mRNA = a pseudouridine in mRNA</text>
        <dbReference type="Rhea" id="RHEA:56644"/>
        <dbReference type="Rhea" id="RHEA-COMP:14658"/>
        <dbReference type="Rhea" id="RHEA-COMP:14659"/>
        <dbReference type="ChEBI" id="CHEBI:65314"/>
        <dbReference type="ChEBI" id="CHEBI:65315"/>
    </reaction>
</comment>
<dbReference type="InterPro" id="IPR035952">
    <property type="entry name" value="Rhomboid-like_sf"/>
</dbReference>
<feature type="compositionally biased region" description="Basic residues" evidence="20">
    <location>
        <begin position="721"/>
        <end position="738"/>
    </location>
</feature>
<dbReference type="GO" id="GO:0031118">
    <property type="term" value="P:rRNA pseudouridine synthesis"/>
    <property type="evidence" value="ECO:0007669"/>
    <property type="project" value="TreeGrafter"/>
</dbReference>
<evidence type="ECO:0000256" key="7">
    <source>
        <dbReference type="ARBA" id="ARBA00019272"/>
    </source>
</evidence>
<dbReference type="CDD" id="cd21148">
    <property type="entry name" value="PUA_Cbf5"/>
    <property type="match status" value="1"/>
</dbReference>
<keyword evidence="12" id="KW-0413">Isomerase</keyword>
<evidence type="ECO:0000256" key="2">
    <source>
        <dbReference type="ARBA" id="ARBA00001832"/>
    </source>
</evidence>
<keyword evidence="8 21" id="KW-0812">Transmembrane</keyword>
<dbReference type="InterPro" id="IPR020103">
    <property type="entry name" value="PsdUridine_synth_cat_dom_sf"/>
</dbReference>
<sequence>MDRFWAAPPVTRTLTALTFVQSALVYGGLLGAHRVIFLPELLFKLPPDLWRLFSSFLLTGPRLSFIFDLYFLFTYGSGLETDSPRFSLPGDFFTYVFFVATVILLTAGYLLNGVIFTSALILAFVYTSAQDNRGRKTNFFFFQIPMEMVPWAMLGVTLVMSGWPAALYESTGILAAHMYDFLTRIYPTFGGGRNFLTTPAFVRRFFSTYVPRSANRAYGTAYRPTGPSQSSSSSGWTSSLQSPWSSRGPGRRLGGCQGSKAIAIAGCVRDTQTNIAMASEAMDYTIKPEAGNGNIPTSEWPLLLKNYDKLLVRTGHFTPIPAGCAPLKRDLKSYINSGVINLDKPSNPSSHEVVAWMKRILRAEKTGHSGTLDPKVTGCLIVCIDRATRLVKSQQGAGKEYVCVIRLHDKIPGGEAQFRRALETLTGALFQRPPLISAVKRQLRIRTIHESKLYEFDNERHLGVFWVSCEAGTYIRTLCVHLGLLLGVGAHMQELRRVRSGAMDENRGLVTLHDVLDAQWMYDNQRDESYLRSVISPLESLLTTYKRIVVKDSAVNAVCYGAKLMIPGLLRFESGIDINEEVVLMTTKGEAIAIGIAQMSTVELTTCDHGVVAKVKRCIMERDLYPRRWGLGPVALEKKKLKSAGKLDKYGRTNEATPAQWKSEYKDYTAPEEEGAAPPTPAAAVPEAPSSPQDNMDVDDSKDDKKRKRHEGETAEERAERKKKKKEKKEKKERRKSKQDKEDSDDSD</sequence>
<evidence type="ECO:0000256" key="3">
    <source>
        <dbReference type="ARBA" id="ARBA00001896"/>
    </source>
</evidence>
<evidence type="ECO:0000313" key="24">
    <source>
        <dbReference type="EMBL" id="PLN74806.1"/>
    </source>
</evidence>
<dbReference type="SUPFAM" id="SSF88697">
    <property type="entry name" value="PUA domain-like"/>
    <property type="match status" value="1"/>
</dbReference>
<dbReference type="Pfam" id="PF16198">
    <property type="entry name" value="TruB_C_2"/>
    <property type="match status" value="1"/>
</dbReference>
<dbReference type="Gene3D" id="2.30.130.10">
    <property type="entry name" value="PUA domain"/>
    <property type="match status" value="1"/>
</dbReference>
<evidence type="ECO:0000256" key="16">
    <source>
        <dbReference type="ARBA" id="ARBA00072225"/>
    </source>
</evidence>
<comment type="function">
    <text evidence="14">Catalytic subunit of H/ACA small nucleolar ribonucleoprotein (H/ACA snoRNP) complex, which catalyzes pseudouridylation of rRNA. This involves the isomerization of uridine such that the ribose is subsequently attached to C5, instead of the normal N1. Pseudouridine ('psi') residues may serve to stabilize the conformation of rRNAs and play a central role in ribosomal RNA processing. The H/ACA snoRNP complex also mediates pseudouridylation of other types of RNAs. Catalyzes pseudouridylation at position 93 in U2 snRNA. Also catalyzes pseudouridylation of mRNAs; H/ACA-type snoRNAs probably guide pseudouridylation of mRNAs.</text>
</comment>
<feature type="region of interest" description="Disordered" evidence="20">
    <location>
        <begin position="220"/>
        <end position="251"/>
    </location>
</feature>
<feature type="region of interest" description="Disordered" evidence="20">
    <location>
        <begin position="670"/>
        <end position="748"/>
    </location>
</feature>
<dbReference type="GO" id="GO:0000495">
    <property type="term" value="P:box H/ACA sno(s)RNA 3'-end processing"/>
    <property type="evidence" value="ECO:0007669"/>
    <property type="project" value="TreeGrafter"/>
</dbReference>
<evidence type="ECO:0000256" key="18">
    <source>
        <dbReference type="ARBA" id="ARBA00081789"/>
    </source>
</evidence>
<evidence type="ECO:0000256" key="12">
    <source>
        <dbReference type="ARBA" id="ARBA00023235"/>
    </source>
</evidence>
<feature type="compositionally biased region" description="Basic and acidic residues" evidence="20">
    <location>
        <begin position="710"/>
        <end position="720"/>
    </location>
</feature>
<reference evidence="25" key="1">
    <citation type="submission" date="2017-12" db="EMBL/GenBank/DDBJ databases">
        <authorList>
            <consortium name="DOE Joint Genome Institute"/>
            <person name="Mondo S.J."/>
            <person name="Kjaerbolling I."/>
            <person name="Vesth T.C."/>
            <person name="Frisvad J.C."/>
            <person name="Nybo J.L."/>
            <person name="Theobald S."/>
            <person name="Kuo A."/>
            <person name="Bowyer P."/>
            <person name="Matsuda Y."/>
            <person name="Lyhne E.K."/>
            <person name="Kogle M.E."/>
            <person name="Clum A."/>
            <person name="Lipzen A."/>
            <person name="Salamov A."/>
            <person name="Ngan C.Y."/>
            <person name="Daum C."/>
            <person name="Chiniquy J."/>
            <person name="Barry K."/>
            <person name="LaButti K."/>
            <person name="Haridas S."/>
            <person name="Simmons B.A."/>
            <person name="Magnuson J.K."/>
            <person name="Mortensen U.H."/>
            <person name="Larsen T.O."/>
            <person name="Grigoriev I.V."/>
            <person name="Baker S.E."/>
            <person name="Andersen M.R."/>
            <person name="Nordberg H.P."/>
            <person name="Cantor M.N."/>
            <person name="Hua S.X."/>
        </authorList>
    </citation>
    <scope>NUCLEOTIDE SEQUENCE [LARGE SCALE GENOMIC DNA]</scope>
    <source>
        <strain evidence="25">IBT 19404</strain>
    </source>
</reference>